<feature type="transmembrane region" description="Helical" evidence="7">
    <location>
        <begin position="18"/>
        <end position="34"/>
    </location>
</feature>
<evidence type="ECO:0000259" key="8">
    <source>
        <dbReference type="PROSITE" id="PS50076"/>
    </source>
</evidence>
<dbReference type="SUPFAM" id="SSF46565">
    <property type="entry name" value="Chaperone J-domain"/>
    <property type="match status" value="1"/>
</dbReference>
<evidence type="ECO:0000256" key="3">
    <source>
        <dbReference type="ARBA" id="ARBA00020945"/>
    </source>
</evidence>
<dbReference type="RefSeq" id="XP_052746808.1">
    <property type="nucleotide sequence ID" value="XM_052890848.1"/>
</dbReference>
<organism evidence="9 10">
    <name type="scientific">Bicyclus anynana</name>
    <name type="common">Squinting bush brown butterfly</name>
    <dbReference type="NCBI Taxonomy" id="110368"/>
    <lineage>
        <taxon>Eukaryota</taxon>
        <taxon>Metazoa</taxon>
        <taxon>Ecdysozoa</taxon>
        <taxon>Arthropoda</taxon>
        <taxon>Hexapoda</taxon>
        <taxon>Insecta</taxon>
        <taxon>Pterygota</taxon>
        <taxon>Neoptera</taxon>
        <taxon>Endopterygota</taxon>
        <taxon>Lepidoptera</taxon>
        <taxon>Glossata</taxon>
        <taxon>Ditrysia</taxon>
        <taxon>Papilionoidea</taxon>
        <taxon>Nymphalidae</taxon>
        <taxon>Satyrinae</taxon>
        <taxon>Satyrini</taxon>
        <taxon>Mycalesina</taxon>
        <taxon>Bicyclus</taxon>
    </lineage>
</organism>
<dbReference type="PROSITE" id="PS50076">
    <property type="entry name" value="DNAJ_2"/>
    <property type="match status" value="1"/>
</dbReference>
<evidence type="ECO:0000256" key="5">
    <source>
        <dbReference type="ARBA" id="ARBA00022989"/>
    </source>
</evidence>
<reference evidence="10" key="1">
    <citation type="submission" date="2025-08" db="UniProtKB">
        <authorList>
            <consortium name="RefSeq"/>
        </authorList>
    </citation>
    <scope>IDENTIFICATION</scope>
</reference>
<feature type="domain" description="J" evidence="8">
    <location>
        <begin position="290"/>
        <end position="360"/>
    </location>
</feature>
<dbReference type="Pfam" id="PF00226">
    <property type="entry name" value="DnaJ"/>
    <property type="match status" value="1"/>
</dbReference>
<evidence type="ECO:0000313" key="10">
    <source>
        <dbReference type="RefSeq" id="XP_052746808.1"/>
    </source>
</evidence>
<keyword evidence="6 7" id="KW-0472">Membrane</keyword>
<evidence type="ECO:0000256" key="7">
    <source>
        <dbReference type="SAM" id="Phobius"/>
    </source>
</evidence>
<proteinExistence type="predicted"/>
<dbReference type="InterPro" id="IPR001623">
    <property type="entry name" value="DnaJ_domain"/>
</dbReference>
<comment type="function">
    <text evidence="1">May function as a co-chaperone.</text>
</comment>
<keyword evidence="9" id="KW-1185">Reference proteome</keyword>
<evidence type="ECO:0000313" key="9">
    <source>
        <dbReference type="Proteomes" id="UP001652582"/>
    </source>
</evidence>
<dbReference type="GeneID" id="112045739"/>
<evidence type="ECO:0000256" key="6">
    <source>
        <dbReference type="ARBA" id="ARBA00023136"/>
    </source>
</evidence>
<feature type="transmembrane region" description="Helical" evidence="7">
    <location>
        <begin position="165"/>
        <end position="185"/>
    </location>
</feature>
<sequence>MAIQVPNMKTQKSLLKTYILWLIGGIYGLHHFYLGRDFQAFVWWTTLGGYGGWLLDLVNIPRYVRDTNEDQTHLKELGIKMRQNKKPPFSLNRFTGMLAVGYTWASLVSSAIPNDEVWGLNVKFLNWLVPLAASLGVWAVGNIGREKGGLKWPLLAAYVSYPIRYFYYDKTVWITIMVLAAALVFDSYSKEWRRTPRQKRHVAKRLAVFGVCATLYLSLWASSLYFNDTFTDADGVRIPIYQALKQVVYGEWWTDVKQFGFDVYQFVQHHGWYELWKQVVELCDPQDEQNAYQVLGVGPDASQQEITRRWRQLSRENHPDKAAKDLRAATEKFMEIQQAYEILSVGKHRRFSRNKRDNSVSDGPIHM</sequence>
<keyword evidence="5 7" id="KW-1133">Transmembrane helix</keyword>
<dbReference type="Proteomes" id="UP001652582">
    <property type="component" value="Chromosome Z"/>
</dbReference>
<gene>
    <name evidence="10" type="primary">LOC112045739</name>
</gene>
<evidence type="ECO:0000256" key="4">
    <source>
        <dbReference type="ARBA" id="ARBA00022692"/>
    </source>
</evidence>
<evidence type="ECO:0000256" key="2">
    <source>
        <dbReference type="ARBA" id="ARBA00004141"/>
    </source>
</evidence>
<feature type="transmembrane region" description="Helical" evidence="7">
    <location>
        <begin position="94"/>
        <end position="112"/>
    </location>
</feature>
<dbReference type="InterPro" id="IPR036869">
    <property type="entry name" value="J_dom_sf"/>
</dbReference>
<dbReference type="Gene3D" id="1.10.287.110">
    <property type="entry name" value="DnaJ domain"/>
    <property type="match status" value="1"/>
</dbReference>
<dbReference type="Pfam" id="PF05154">
    <property type="entry name" value="TM2"/>
    <property type="match status" value="1"/>
</dbReference>
<dbReference type="PANTHER" id="PTHR44733:SF1">
    <property type="entry name" value="DNAJ HOMOLOG SUBFAMILY C MEMBER 22"/>
    <property type="match status" value="1"/>
</dbReference>
<dbReference type="CDD" id="cd06257">
    <property type="entry name" value="DnaJ"/>
    <property type="match status" value="1"/>
</dbReference>
<dbReference type="PANTHER" id="PTHR44733">
    <property type="entry name" value="DNAJ HOMOLOG SUBFAMILY C MEMBER 22"/>
    <property type="match status" value="1"/>
</dbReference>
<accession>A0ABM3M5Q3</accession>
<dbReference type="SMART" id="SM00271">
    <property type="entry name" value="DnaJ"/>
    <property type="match status" value="1"/>
</dbReference>
<evidence type="ECO:0000256" key="1">
    <source>
        <dbReference type="ARBA" id="ARBA00002080"/>
    </source>
</evidence>
<protein>
    <recommendedName>
        <fullName evidence="3">DnaJ homolog subfamily C member 22</fullName>
    </recommendedName>
</protein>
<comment type="subcellular location">
    <subcellularLocation>
        <location evidence="2">Membrane</location>
        <topology evidence="2">Multi-pass membrane protein</topology>
    </subcellularLocation>
</comment>
<feature type="transmembrane region" description="Helical" evidence="7">
    <location>
        <begin position="206"/>
        <end position="226"/>
    </location>
</feature>
<feature type="transmembrane region" description="Helical" evidence="7">
    <location>
        <begin position="124"/>
        <end position="145"/>
    </location>
</feature>
<dbReference type="PRINTS" id="PR00625">
    <property type="entry name" value="JDOMAIN"/>
</dbReference>
<name>A0ABM3M5Q3_BICAN</name>
<keyword evidence="4 7" id="KW-0812">Transmembrane</keyword>
<dbReference type="InterPro" id="IPR007829">
    <property type="entry name" value="TM2"/>
</dbReference>